<evidence type="ECO:0000256" key="6">
    <source>
        <dbReference type="ARBA" id="ARBA00047984"/>
    </source>
</evidence>
<name>A0AAF0J520_9BASI</name>
<dbReference type="InterPro" id="IPR001650">
    <property type="entry name" value="Helicase_C-like"/>
</dbReference>
<dbReference type="CDD" id="cd18791">
    <property type="entry name" value="SF2_C_RHA"/>
    <property type="match status" value="1"/>
</dbReference>
<protein>
    <recommendedName>
        <fullName evidence="1">RNA helicase</fullName>
        <ecNumber evidence="1">3.6.4.13</ecNumber>
    </recommendedName>
</protein>
<evidence type="ECO:0000256" key="3">
    <source>
        <dbReference type="ARBA" id="ARBA00022801"/>
    </source>
</evidence>
<keyword evidence="5" id="KW-0067">ATP-binding</keyword>
<evidence type="ECO:0000256" key="4">
    <source>
        <dbReference type="ARBA" id="ARBA00022806"/>
    </source>
</evidence>
<dbReference type="InterPro" id="IPR027417">
    <property type="entry name" value="P-loop_NTPase"/>
</dbReference>
<dbReference type="PANTHER" id="PTHR18934">
    <property type="entry name" value="ATP-DEPENDENT RNA HELICASE"/>
    <property type="match status" value="1"/>
</dbReference>
<dbReference type="PANTHER" id="PTHR18934:SF267">
    <property type="entry name" value="ATP-DEPENDENT RNA HELICASE YLR419W-RELATED"/>
    <property type="match status" value="1"/>
</dbReference>
<evidence type="ECO:0000256" key="1">
    <source>
        <dbReference type="ARBA" id="ARBA00012552"/>
    </source>
</evidence>
<dbReference type="GO" id="GO:0003724">
    <property type="term" value="F:RNA helicase activity"/>
    <property type="evidence" value="ECO:0007669"/>
    <property type="project" value="UniProtKB-EC"/>
</dbReference>
<keyword evidence="2" id="KW-0547">Nucleotide-binding</keyword>
<evidence type="ECO:0000313" key="10">
    <source>
        <dbReference type="EMBL" id="WFD33763.1"/>
    </source>
</evidence>
<feature type="compositionally biased region" description="Low complexity" evidence="7">
    <location>
        <begin position="570"/>
        <end position="579"/>
    </location>
</feature>
<evidence type="ECO:0000256" key="2">
    <source>
        <dbReference type="ARBA" id="ARBA00022741"/>
    </source>
</evidence>
<dbReference type="GO" id="GO:1990904">
    <property type="term" value="C:ribonucleoprotein complex"/>
    <property type="evidence" value="ECO:0007669"/>
    <property type="project" value="UniProtKB-ARBA"/>
</dbReference>
<dbReference type="EC" id="3.6.4.13" evidence="1"/>
<evidence type="ECO:0000256" key="7">
    <source>
        <dbReference type="SAM" id="MobiDB-lite"/>
    </source>
</evidence>
<dbReference type="Gene3D" id="1.20.120.1080">
    <property type="match status" value="1"/>
</dbReference>
<feature type="compositionally biased region" description="Polar residues" evidence="7">
    <location>
        <begin position="9"/>
        <end position="19"/>
    </location>
</feature>
<keyword evidence="11" id="KW-1185">Reference proteome</keyword>
<reference evidence="10" key="1">
    <citation type="submission" date="2023-03" db="EMBL/GenBank/DDBJ databases">
        <title>Mating type loci evolution in Malassezia.</title>
        <authorList>
            <person name="Coelho M.A."/>
        </authorList>
    </citation>
    <scope>NUCLEOTIDE SEQUENCE</scope>
    <source>
        <strain evidence="10">CBS 11721</strain>
    </source>
</reference>
<dbReference type="Proteomes" id="UP001219933">
    <property type="component" value="Chromosome 1"/>
</dbReference>
<dbReference type="PROSITE" id="PS51194">
    <property type="entry name" value="HELICASE_CTER"/>
    <property type="match status" value="1"/>
</dbReference>
<evidence type="ECO:0000313" key="11">
    <source>
        <dbReference type="Proteomes" id="UP001219933"/>
    </source>
</evidence>
<dbReference type="InterPro" id="IPR059023">
    <property type="entry name" value="RNA_hel_CTD"/>
</dbReference>
<dbReference type="PROSITE" id="PS00690">
    <property type="entry name" value="DEAH_ATP_HELICASE"/>
    <property type="match status" value="1"/>
</dbReference>
<dbReference type="InterPro" id="IPR002464">
    <property type="entry name" value="DNA/RNA_helicase_DEAH_CS"/>
</dbReference>
<feature type="domain" description="Helicase C-terminal" evidence="9">
    <location>
        <begin position="869"/>
        <end position="1037"/>
    </location>
</feature>
<dbReference type="SUPFAM" id="SSF52540">
    <property type="entry name" value="P-loop containing nucleoside triphosphate hydrolases"/>
    <property type="match status" value="1"/>
</dbReference>
<dbReference type="GO" id="GO:0005524">
    <property type="term" value="F:ATP binding"/>
    <property type="evidence" value="ECO:0007669"/>
    <property type="project" value="UniProtKB-KW"/>
</dbReference>
<dbReference type="CDD" id="cd17917">
    <property type="entry name" value="DEXHc_RHA-like"/>
    <property type="match status" value="1"/>
</dbReference>
<evidence type="ECO:0000259" key="8">
    <source>
        <dbReference type="PROSITE" id="PS51192"/>
    </source>
</evidence>
<keyword evidence="3 10" id="KW-0378">Hydrolase</keyword>
<dbReference type="SMART" id="SM00490">
    <property type="entry name" value="HELICc"/>
    <property type="match status" value="1"/>
</dbReference>
<dbReference type="Pfam" id="PF00270">
    <property type="entry name" value="DEAD"/>
    <property type="match status" value="1"/>
</dbReference>
<dbReference type="Pfam" id="PF21010">
    <property type="entry name" value="HA2_C"/>
    <property type="match status" value="1"/>
</dbReference>
<dbReference type="InterPro" id="IPR007502">
    <property type="entry name" value="Helicase-assoc_dom"/>
</dbReference>
<accession>A0AAF0J520</accession>
<comment type="catalytic activity">
    <reaction evidence="6">
        <text>ATP + H2O = ADP + phosphate + H(+)</text>
        <dbReference type="Rhea" id="RHEA:13065"/>
        <dbReference type="ChEBI" id="CHEBI:15377"/>
        <dbReference type="ChEBI" id="CHEBI:15378"/>
        <dbReference type="ChEBI" id="CHEBI:30616"/>
        <dbReference type="ChEBI" id="CHEBI:43474"/>
        <dbReference type="ChEBI" id="CHEBI:456216"/>
        <dbReference type="EC" id="3.6.4.13"/>
    </reaction>
</comment>
<dbReference type="SMART" id="SM00847">
    <property type="entry name" value="HA2"/>
    <property type="match status" value="1"/>
</dbReference>
<dbReference type="Pfam" id="PF26026">
    <property type="entry name" value="RNA_hel_CTD"/>
    <property type="match status" value="1"/>
</dbReference>
<dbReference type="GO" id="GO:0003723">
    <property type="term" value="F:RNA binding"/>
    <property type="evidence" value="ECO:0007669"/>
    <property type="project" value="TreeGrafter"/>
</dbReference>
<dbReference type="FunFam" id="3.40.50.300:FF:000500">
    <property type="entry name" value="ATP-dependent RNA helicase DHX29"/>
    <property type="match status" value="1"/>
</dbReference>
<dbReference type="InterPro" id="IPR014001">
    <property type="entry name" value="Helicase_ATP-bd"/>
</dbReference>
<feature type="domain" description="Helicase ATP-binding" evidence="8">
    <location>
        <begin position="631"/>
        <end position="805"/>
    </location>
</feature>
<keyword evidence="4 10" id="KW-0347">Helicase</keyword>
<evidence type="ECO:0000256" key="5">
    <source>
        <dbReference type="ARBA" id="ARBA00022840"/>
    </source>
</evidence>
<dbReference type="InterPro" id="IPR056328">
    <property type="entry name" value="DSRM_DHX29"/>
</dbReference>
<organism evidence="10 11">
    <name type="scientific">Malassezia cuniculi</name>
    <dbReference type="NCBI Taxonomy" id="948313"/>
    <lineage>
        <taxon>Eukaryota</taxon>
        <taxon>Fungi</taxon>
        <taxon>Dikarya</taxon>
        <taxon>Basidiomycota</taxon>
        <taxon>Ustilaginomycotina</taxon>
        <taxon>Malasseziomycetes</taxon>
        <taxon>Malasseziales</taxon>
        <taxon>Malasseziaceae</taxon>
        <taxon>Malassezia</taxon>
    </lineage>
</organism>
<proteinExistence type="predicted"/>
<dbReference type="Pfam" id="PF24385">
    <property type="entry name" value="DSRM_DHX29"/>
    <property type="match status" value="1"/>
</dbReference>
<sequence>MAPRKKNASIKTSGATSSKAAPLPDWVKGGGPKPTPAHATPDGTPQLFPKGVKTPLNLLYERIQKIPGWEKPVVEPKRHKQGYSCVITLRKENKQDRSNPHTVVFEPREPGARLSCETSLEAKHWGATYALFRLFNQLSLQKTLPAGPREYWIQLEGVKAQSSADEHWKWASDPFDAVQKRDAAIAAREKERAEREARKNDPESRPLSRAWQRALDVKMSSSLRELVEATVRSYMGVLTASSSADDGADGADGAEAACVDTSALERELRDLGLRPGYIRKVVAWLVAAREKYSSASAQSELKRAHPLLASVLALPNREAAIEYSVLFLPEQDLPPRLRPTAASESFITSAALGGDRERLVDRWTTEKLVRGAGFPAEVVESAIARVRAALPDLAPPEREGIVLDMLLHALVGETIEPVRPPATDLERCAEEKQVLQMCTDGVSDVPERDAIGDSDFFVHIGTHGKDSVSLCVAIPPASHYPTGGWPLIYVSSPTLPAFLRLALTRHAVQCLRGEHGREDIKDALEVGGALYLIVDELRDRMAGVIEDPPDLDVVMEHLVEKKHIEHASVPTASSAAPTTKPKRRVQPLRRDNAVDEALREQLEALHISSAYAKVASVRESLPAHAARGALLDALSSNRVVVVAGETGCGKTTQVPQFILDDAIAQGRGSEVSIIVTQPRRVSAMGVAARVAYERGESIDNLSATAQVGYAIRGERRASKGCRILFSTTGVLLRRLASGGDPTLRSVSHVIVDEVHERSTDSDLLLLLLRDVLAANPKLRVVLMSATIKAETFTEYFGGAPYFCIPGRTFPVRDIYLEELVARTNFRCSWSGRYSENADSMLELEGVPDDAAHTLRLLTTGRTDYDLAASAVEYALSLQGDGAVLVFCQGVGEIRQIMQSIASLRRTDLLLLPLHANLPANEQRRVFEAAPAGIRKVVVSTNVAETSITIPEVCFVVDTGRVREAQYDAQLSLHRLVDTWASRAACRQRAGRAGRTRPGTCIKLYSRGMERSLLPAETTPEMQRTPLESVVMQVKAISRADVREFLARALSPPSMSALEATHERLVIAGAVHNTGGYDAKLTPLGQYLADLPIDIRLAKLLVLGALFGCLEPLLHVAALLSSRPIVAGGMARDENATEARRKFVRANSDLLTSAAIVAAYLEKRHRGEKQREIRAWCEVLGLSYTALQEVEMNRASLARNLEDLGLIDSAYLSTWRSHGPTWPHTSNHQCDAHTGNTNLLRALLVASMWPGLARIDAPGDRYTASATGAVLKEAQAKEMHYFDERDGRVFIHPGSSMFHANQFKSNYVSVFAKNASPTGKTFVSGVSEAPLYGLLLFGGPIHIEHDVGGITVSTNTAAAADAWIKMRAAPRIGVLCRQLRTLLDGVLEAGIADPKSLQNATSQGVVAVIAAVLVRDGAD</sequence>
<dbReference type="EMBL" id="CP119877">
    <property type="protein sequence ID" value="WFD33763.1"/>
    <property type="molecule type" value="Genomic_DNA"/>
</dbReference>
<feature type="region of interest" description="Disordered" evidence="7">
    <location>
        <begin position="1"/>
        <end position="48"/>
    </location>
</feature>
<feature type="region of interest" description="Disordered" evidence="7">
    <location>
        <begin position="568"/>
        <end position="587"/>
    </location>
</feature>
<dbReference type="InterPro" id="IPR011545">
    <property type="entry name" value="DEAD/DEAH_box_helicase_dom"/>
</dbReference>
<gene>
    <name evidence="10" type="primary">ucp12_1</name>
    <name evidence="10" type="ORF">MCUN1_000580</name>
</gene>
<dbReference type="Gene3D" id="3.40.50.300">
    <property type="entry name" value="P-loop containing nucleotide triphosphate hydrolases"/>
    <property type="match status" value="2"/>
</dbReference>
<evidence type="ECO:0000259" key="9">
    <source>
        <dbReference type="PROSITE" id="PS51194"/>
    </source>
</evidence>
<dbReference type="PROSITE" id="PS51192">
    <property type="entry name" value="HELICASE_ATP_BIND_1"/>
    <property type="match status" value="1"/>
</dbReference>
<dbReference type="Pfam" id="PF00271">
    <property type="entry name" value="Helicase_C"/>
    <property type="match status" value="1"/>
</dbReference>
<dbReference type="SMART" id="SM00487">
    <property type="entry name" value="DEXDc"/>
    <property type="match status" value="1"/>
</dbReference>
<dbReference type="GO" id="GO:0016787">
    <property type="term" value="F:hydrolase activity"/>
    <property type="evidence" value="ECO:0007669"/>
    <property type="project" value="UniProtKB-KW"/>
</dbReference>